<feature type="region of interest" description="Disordered" evidence="1">
    <location>
        <begin position="156"/>
        <end position="185"/>
    </location>
</feature>
<sequence length="202" mass="21615">MEGAASPAVRAPRAAPVARARPPTGPRSPVEDMTTGSGMAPIRALGMDVVVEALQVPAQRRRRPLLRPQVRVLRPRTGSEQPVRQESRPGAVPPPAWTVHVKHQKARHQSEHQGLGRRVQALVHGDAVHRDGNQPGGLGTDEDHGCCGCGGVARPHHGGDGRSQDVDRRHEQGAGTSTKDHEASLTFPFLPVSILSRRLSPA</sequence>
<proteinExistence type="evidence at transcript level"/>
<name>F2CY62_HORVV</name>
<feature type="compositionally biased region" description="Basic and acidic residues" evidence="1">
    <location>
        <begin position="157"/>
        <end position="183"/>
    </location>
</feature>
<evidence type="ECO:0000313" key="2">
    <source>
        <dbReference type="EMBL" id="BAJ87783.1"/>
    </source>
</evidence>
<accession>F2CY62</accession>
<feature type="compositionally biased region" description="Low complexity" evidence="1">
    <location>
        <begin position="1"/>
        <end position="22"/>
    </location>
</feature>
<dbReference type="EMBL" id="AK356566">
    <property type="protein sequence ID" value="BAJ87783.1"/>
    <property type="molecule type" value="mRNA"/>
</dbReference>
<evidence type="ECO:0000256" key="1">
    <source>
        <dbReference type="SAM" id="MobiDB-lite"/>
    </source>
</evidence>
<reference evidence="2" key="1">
    <citation type="journal article" date="2011" name="Plant Physiol.">
        <title>Comprehensive sequence analysis of 24,783 barley full-length cDNAs derived from 12 clone libraries.</title>
        <authorList>
            <person name="Matsumoto T."/>
            <person name="Tanaka T."/>
            <person name="Sakai H."/>
            <person name="Amano N."/>
            <person name="Kanamori H."/>
            <person name="Kurita K."/>
            <person name="Kikuta A."/>
            <person name="Kamiya K."/>
            <person name="Yamamoto M."/>
            <person name="Ikawa H."/>
            <person name="Fujii N."/>
            <person name="Hori K."/>
            <person name="Itoh T."/>
            <person name="Sato K."/>
        </authorList>
    </citation>
    <scope>NUCLEOTIDE SEQUENCE</scope>
    <source>
        <tissue evidence="2">Shoot</tissue>
    </source>
</reference>
<protein>
    <submittedName>
        <fullName evidence="2">Predicted protein</fullName>
    </submittedName>
</protein>
<dbReference type="AlphaFoldDB" id="F2CY62"/>
<organism evidence="2">
    <name type="scientific">Hordeum vulgare subsp. vulgare</name>
    <name type="common">Domesticated barley</name>
    <dbReference type="NCBI Taxonomy" id="112509"/>
    <lineage>
        <taxon>Eukaryota</taxon>
        <taxon>Viridiplantae</taxon>
        <taxon>Streptophyta</taxon>
        <taxon>Embryophyta</taxon>
        <taxon>Tracheophyta</taxon>
        <taxon>Spermatophyta</taxon>
        <taxon>Magnoliopsida</taxon>
        <taxon>Liliopsida</taxon>
        <taxon>Poales</taxon>
        <taxon>Poaceae</taxon>
        <taxon>BOP clade</taxon>
        <taxon>Pooideae</taxon>
        <taxon>Triticodae</taxon>
        <taxon>Triticeae</taxon>
        <taxon>Hordeinae</taxon>
        <taxon>Hordeum</taxon>
    </lineage>
</organism>
<feature type="region of interest" description="Disordered" evidence="1">
    <location>
        <begin position="1"/>
        <end position="39"/>
    </location>
</feature>
<feature type="region of interest" description="Disordered" evidence="1">
    <location>
        <begin position="75"/>
        <end position="95"/>
    </location>
</feature>